<dbReference type="InterPro" id="IPR000387">
    <property type="entry name" value="Tyr_Pase_dom"/>
</dbReference>
<dbReference type="PANTHER" id="PTHR10367">
    <property type="entry name" value="MRNA-CAPPING ENZYME"/>
    <property type="match status" value="1"/>
</dbReference>
<dbReference type="Gene3D" id="3.90.190.10">
    <property type="entry name" value="Protein tyrosine phosphatase superfamily"/>
    <property type="match status" value="2"/>
</dbReference>
<dbReference type="InterPro" id="IPR051029">
    <property type="entry name" value="mRNA_Capping_Enz/RNA_Phosphat"/>
</dbReference>
<evidence type="ECO:0000256" key="2">
    <source>
        <dbReference type="ARBA" id="ARBA00022912"/>
    </source>
</evidence>
<feature type="region of interest" description="Disordered" evidence="3">
    <location>
        <begin position="362"/>
        <end position="437"/>
    </location>
</feature>
<dbReference type="AlphaFoldDB" id="A0A9J2PL81"/>
<evidence type="ECO:0000313" key="6">
    <source>
        <dbReference type="WBParaSite" id="ALUE_0001032101-mRNA-1"/>
    </source>
</evidence>
<feature type="compositionally biased region" description="Polar residues" evidence="3">
    <location>
        <begin position="376"/>
        <end position="385"/>
    </location>
</feature>
<proteinExistence type="predicted"/>
<reference evidence="6" key="1">
    <citation type="submission" date="2023-03" db="UniProtKB">
        <authorList>
            <consortium name="WormBaseParasite"/>
        </authorList>
    </citation>
    <scope>IDENTIFICATION</scope>
</reference>
<dbReference type="SUPFAM" id="SSF52799">
    <property type="entry name" value="(Phosphotyrosine protein) phosphatases II"/>
    <property type="match status" value="2"/>
</dbReference>
<evidence type="ECO:0000256" key="1">
    <source>
        <dbReference type="ARBA" id="ARBA00022801"/>
    </source>
</evidence>
<dbReference type="InterPro" id="IPR000340">
    <property type="entry name" value="Dual-sp_phosphatase_cat-dom"/>
</dbReference>
<dbReference type="SMART" id="SM00195">
    <property type="entry name" value="DSPc"/>
    <property type="match status" value="1"/>
</dbReference>
<dbReference type="InterPro" id="IPR029021">
    <property type="entry name" value="Prot-tyrosine_phosphatase-like"/>
</dbReference>
<dbReference type="InterPro" id="IPR016130">
    <property type="entry name" value="Tyr_Pase_AS"/>
</dbReference>
<dbReference type="Proteomes" id="UP000036681">
    <property type="component" value="Unplaced"/>
</dbReference>
<sequence length="465" mass="52297">METPRCPFASSRWIRYEPVGAIIPNTRFVVFKTPLGGALAKKIPKEKRFDVSHLLRTMAERGLRLGLVIDLTDTDRYYDHGDIEGMCIEYEKVNCPGRGFVDRDDLVKTFIAVVDNFINSNPDDGILLEVPAEILVAISSGHGADRGGMAERGLRLGLVIDLTDTDRYYDHGDIEGMCIEYEKVNCPGRGFVDRDDLVKTFIAVVDNFINSNPDDGILLEVPAEILVAISSETVIGVHCTHGVNRSGYLVCRFLIDRLGWSSHDAIDAFERARGYPIERGAYVQALHRASKERRSKKRHKHSDELASSEESEMQRQSRKRSKHKKKHKSDTVSGDENGTPDIEAVWNQMAAVFEQHQSMMMTDQSASYGGEVSAELQRTQNSSHLSAEGSPFIGSTGTGEQMEDEEEGDHSGEQDYAGGDEGEQEISKSKKRRARRQRLQKEFELMKTGNFWKINEMQKEKFKGK</sequence>
<feature type="region of interest" description="Disordered" evidence="3">
    <location>
        <begin position="286"/>
        <end position="340"/>
    </location>
</feature>
<evidence type="ECO:0000259" key="4">
    <source>
        <dbReference type="PROSITE" id="PS50056"/>
    </source>
</evidence>
<evidence type="ECO:0000256" key="3">
    <source>
        <dbReference type="SAM" id="MobiDB-lite"/>
    </source>
</evidence>
<dbReference type="PROSITE" id="PS50056">
    <property type="entry name" value="TYR_PHOSPHATASE_2"/>
    <property type="match status" value="1"/>
</dbReference>
<dbReference type="PROSITE" id="PS00383">
    <property type="entry name" value="TYR_PHOSPHATASE_1"/>
    <property type="match status" value="1"/>
</dbReference>
<feature type="compositionally biased region" description="Basic residues" evidence="3">
    <location>
        <begin position="316"/>
        <end position="328"/>
    </location>
</feature>
<evidence type="ECO:0000313" key="5">
    <source>
        <dbReference type="Proteomes" id="UP000036681"/>
    </source>
</evidence>
<dbReference type="Pfam" id="PF00782">
    <property type="entry name" value="DSPc"/>
    <property type="match status" value="1"/>
</dbReference>
<dbReference type="InterPro" id="IPR020422">
    <property type="entry name" value="TYR_PHOSPHATASE_DUAL_dom"/>
</dbReference>
<feature type="domain" description="Tyrosine specific protein phosphatases" evidence="4">
    <location>
        <begin position="199"/>
        <end position="273"/>
    </location>
</feature>
<keyword evidence="1" id="KW-0378">Hydrolase</keyword>
<keyword evidence="2" id="KW-0904">Protein phosphatase</keyword>
<keyword evidence="5" id="KW-1185">Reference proteome</keyword>
<organism evidence="5 6">
    <name type="scientific">Ascaris lumbricoides</name>
    <name type="common">Giant roundworm</name>
    <dbReference type="NCBI Taxonomy" id="6252"/>
    <lineage>
        <taxon>Eukaryota</taxon>
        <taxon>Metazoa</taxon>
        <taxon>Ecdysozoa</taxon>
        <taxon>Nematoda</taxon>
        <taxon>Chromadorea</taxon>
        <taxon>Rhabditida</taxon>
        <taxon>Spirurina</taxon>
        <taxon>Ascaridomorpha</taxon>
        <taxon>Ascaridoidea</taxon>
        <taxon>Ascarididae</taxon>
        <taxon>Ascaris</taxon>
    </lineage>
</organism>
<dbReference type="GO" id="GO:0004721">
    <property type="term" value="F:phosphoprotein phosphatase activity"/>
    <property type="evidence" value="ECO:0007669"/>
    <property type="project" value="UniProtKB-KW"/>
</dbReference>
<dbReference type="GO" id="GO:0004651">
    <property type="term" value="F:polynucleotide 5'-phosphatase activity"/>
    <property type="evidence" value="ECO:0007669"/>
    <property type="project" value="TreeGrafter"/>
</dbReference>
<protein>
    <submittedName>
        <fullName evidence="6">Tyrosine specific protein phosphatases domain-containing protein</fullName>
    </submittedName>
</protein>
<dbReference type="PANTHER" id="PTHR10367:SF27">
    <property type="entry name" value="TYROSINE-PROTEIN PHOSPHATASE F54C8.4-RELATED"/>
    <property type="match status" value="1"/>
</dbReference>
<dbReference type="WBParaSite" id="ALUE_0001032101-mRNA-1">
    <property type="protein sequence ID" value="ALUE_0001032101-mRNA-1"/>
    <property type="gene ID" value="ALUE_0001032101"/>
</dbReference>
<feature type="compositionally biased region" description="Basic residues" evidence="3">
    <location>
        <begin position="288"/>
        <end position="300"/>
    </location>
</feature>
<accession>A0A9J2PL81</accession>
<name>A0A9J2PL81_ASCLU</name>
<dbReference type="FunFam" id="3.90.190.10:FF:000256">
    <property type="entry name" value="mRNA capping enzyme, C-terminal domain containing protein"/>
    <property type="match status" value="1"/>
</dbReference>